<feature type="compositionally biased region" description="Basic and acidic residues" evidence="1">
    <location>
        <begin position="384"/>
        <end position="413"/>
    </location>
</feature>
<feature type="region of interest" description="Disordered" evidence="1">
    <location>
        <begin position="156"/>
        <end position="413"/>
    </location>
</feature>
<feature type="compositionally biased region" description="Low complexity" evidence="1">
    <location>
        <begin position="245"/>
        <end position="258"/>
    </location>
</feature>
<dbReference type="PROSITE" id="PS50004">
    <property type="entry name" value="C2"/>
    <property type="match status" value="1"/>
</dbReference>
<feature type="region of interest" description="Disordered" evidence="1">
    <location>
        <begin position="429"/>
        <end position="465"/>
    </location>
</feature>
<dbReference type="InterPro" id="IPR052981">
    <property type="entry name" value="Ingression_C2_domain"/>
</dbReference>
<protein>
    <recommendedName>
        <fullName evidence="2">C2 domain-containing protein</fullName>
    </recommendedName>
</protein>
<feature type="compositionally biased region" description="Pro residues" evidence="1">
    <location>
        <begin position="223"/>
        <end position="238"/>
    </location>
</feature>
<dbReference type="InterPro" id="IPR035892">
    <property type="entry name" value="C2_domain_sf"/>
</dbReference>
<sequence length="465" mass="50786">MQEIGTLVVVVLKARNLSDRHSFYKQDVFSQVAIGGSTKATKIDVKGGQHPVWDEELRLPIYQKTKQEDRIMEVSCWRKEPRSAECIGKGTVNIEETLRTGEFDDWVKLEENGTYRGELYLEMTYFATGPAPLQRRKTKMPASERLVRSSQAYAYPALQQNQSPPAARASRPSTSPSRVPPAGPTPAYNAVPGRESRSTSSSPPGPARNMLPPQSPVHAQYPASPPQSPSPPLPPLPGPQMTQNAAPAAPYHYVPAPVSHQYAPAPAPHHGAQPAATYGHVPSTFQSQAPHSRPQSYAQYYPSESSQAPPQFPVASFPVPQTGPSRPHPGPVNPERYTTPLPLPDEPEGVHTPTPAHPQPHLKPPVPAPAPAQDPRKAALTRSLEQEERDKLLALELEREEEATRREAEERERVDAELAKKLDMELNLVDEGDGSGQAEAAQSAPTPSRERRADSGSTVHIPGAW</sequence>
<dbReference type="AlphaFoldDB" id="A0A4Y9YAU3"/>
<evidence type="ECO:0000313" key="4">
    <source>
        <dbReference type="Proteomes" id="UP000298390"/>
    </source>
</evidence>
<dbReference type="Pfam" id="PF00168">
    <property type="entry name" value="C2"/>
    <property type="match status" value="1"/>
</dbReference>
<evidence type="ECO:0000256" key="1">
    <source>
        <dbReference type="SAM" id="MobiDB-lite"/>
    </source>
</evidence>
<dbReference type="STRING" id="34475.A0A4Y9YAU3"/>
<feature type="compositionally biased region" description="Polar residues" evidence="1">
    <location>
        <begin position="283"/>
        <end position="309"/>
    </location>
</feature>
<gene>
    <name evidence="3" type="ORF">EVJ58_g6253</name>
</gene>
<dbReference type="Gene3D" id="2.60.40.150">
    <property type="entry name" value="C2 domain"/>
    <property type="match status" value="1"/>
</dbReference>
<accession>A0A4Y9YAU3</accession>
<name>A0A4Y9YAU3_9APHY</name>
<reference evidence="3 4" key="1">
    <citation type="submission" date="2019-01" db="EMBL/GenBank/DDBJ databases">
        <title>Genome sequencing of the rare red list fungi Fomitopsis rosea.</title>
        <authorList>
            <person name="Buettner E."/>
            <person name="Kellner H."/>
        </authorList>
    </citation>
    <scope>NUCLEOTIDE SEQUENCE [LARGE SCALE GENOMIC DNA]</scope>
    <source>
        <strain evidence="3 4">DSM 105464</strain>
    </source>
</reference>
<dbReference type="PANTHER" id="PTHR47052">
    <property type="entry name" value="CONSERVED SERINE PROLINE-RICH PROTEIN (AFU_ORTHOLOGUE AFUA_2G01790)"/>
    <property type="match status" value="1"/>
</dbReference>
<organism evidence="3 4">
    <name type="scientific">Rhodofomes roseus</name>
    <dbReference type="NCBI Taxonomy" id="34475"/>
    <lineage>
        <taxon>Eukaryota</taxon>
        <taxon>Fungi</taxon>
        <taxon>Dikarya</taxon>
        <taxon>Basidiomycota</taxon>
        <taxon>Agaricomycotina</taxon>
        <taxon>Agaricomycetes</taxon>
        <taxon>Polyporales</taxon>
        <taxon>Rhodofomes</taxon>
    </lineage>
</organism>
<dbReference type="InterPro" id="IPR000008">
    <property type="entry name" value="C2_dom"/>
</dbReference>
<dbReference type="EMBL" id="SEKV01000344">
    <property type="protein sequence ID" value="TFY58697.1"/>
    <property type="molecule type" value="Genomic_DNA"/>
</dbReference>
<feature type="compositionally biased region" description="Low complexity" evidence="1">
    <location>
        <begin position="163"/>
        <end position="177"/>
    </location>
</feature>
<feature type="compositionally biased region" description="Pro residues" evidence="1">
    <location>
        <begin position="355"/>
        <end position="372"/>
    </location>
</feature>
<proteinExistence type="predicted"/>
<comment type="caution">
    <text evidence="3">The sequence shown here is derived from an EMBL/GenBank/DDBJ whole genome shotgun (WGS) entry which is preliminary data.</text>
</comment>
<evidence type="ECO:0000259" key="2">
    <source>
        <dbReference type="PROSITE" id="PS50004"/>
    </source>
</evidence>
<evidence type="ECO:0000313" key="3">
    <source>
        <dbReference type="EMBL" id="TFY58697.1"/>
    </source>
</evidence>
<dbReference type="SMART" id="SM00239">
    <property type="entry name" value="C2"/>
    <property type="match status" value="1"/>
</dbReference>
<feature type="domain" description="C2" evidence="2">
    <location>
        <begin position="1"/>
        <end position="107"/>
    </location>
</feature>
<dbReference type="PANTHER" id="PTHR47052:SF3">
    <property type="entry name" value="INGRESSION PROTEIN 1"/>
    <property type="match status" value="1"/>
</dbReference>
<dbReference type="Proteomes" id="UP000298390">
    <property type="component" value="Unassembled WGS sequence"/>
</dbReference>
<dbReference type="SUPFAM" id="SSF49562">
    <property type="entry name" value="C2 domain (Calcium/lipid-binding domain, CaLB)"/>
    <property type="match status" value="1"/>
</dbReference>